<dbReference type="AlphaFoldDB" id="A0A3A9K8I3"/>
<evidence type="ECO:0000313" key="2">
    <source>
        <dbReference type="Proteomes" id="UP000281498"/>
    </source>
</evidence>
<dbReference type="RefSeq" id="WP_110934748.1">
    <property type="nucleotide sequence ID" value="NZ_KZ614146.1"/>
</dbReference>
<reference evidence="1 2" key="1">
    <citation type="submission" date="2017-10" db="EMBL/GenBank/DDBJ databases">
        <title>Bacillus sp. nov., a halophilic bacterium isolated from a Keqin Lake.</title>
        <authorList>
            <person name="Wang H."/>
        </authorList>
    </citation>
    <scope>NUCLEOTIDE SEQUENCE [LARGE SCALE GENOMIC DNA]</scope>
    <source>
        <strain evidence="1 2">KCTC 13187</strain>
    </source>
</reference>
<protein>
    <submittedName>
        <fullName evidence="1">Uncharacterized protein</fullName>
    </submittedName>
</protein>
<dbReference type="OrthoDB" id="7061841at2"/>
<accession>A0A3A9K8I3</accession>
<gene>
    <name evidence="1" type="ORF">CR203_13440</name>
</gene>
<comment type="caution">
    <text evidence="1">The sequence shown here is derived from an EMBL/GenBank/DDBJ whole genome shotgun (WGS) entry which is preliminary data.</text>
</comment>
<sequence>MLIANNATRVCKSCDRDVTADIEIDVSDEDSVSEETYQKRLGICMECPSLQYGTTCQHSGSIVYHRAMLKDKKCPKPLDAQW</sequence>
<organism evidence="1 2">
    <name type="scientific">Salipaludibacillus neizhouensis</name>
    <dbReference type="NCBI Taxonomy" id="885475"/>
    <lineage>
        <taxon>Bacteria</taxon>
        <taxon>Bacillati</taxon>
        <taxon>Bacillota</taxon>
        <taxon>Bacilli</taxon>
        <taxon>Bacillales</taxon>
        <taxon>Bacillaceae</taxon>
    </lineage>
</organism>
<evidence type="ECO:0000313" key="1">
    <source>
        <dbReference type="EMBL" id="RKL66832.1"/>
    </source>
</evidence>
<proteinExistence type="predicted"/>
<keyword evidence="2" id="KW-1185">Reference proteome</keyword>
<dbReference type="EMBL" id="PDOE01000005">
    <property type="protein sequence ID" value="RKL66832.1"/>
    <property type="molecule type" value="Genomic_DNA"/>
</dbReference>
<dbReference type="Proteomes" id="UP000281498">
    <property type="component" value="Unassembled WGS sequence"/>
</dbReference>
<name>A0A3A9K8I3_9BACI</name>